<name>A0A382AC75_9ZZZZ</name>
<proteinExistence type="predicted"/>
<dbReference type="AlphaFoldDB" id="A0A382AC75"/>
<evidence type="ECO:0000313" key="1">
    <source>
        <dbReference type="EMBL" id="SVA98851.1"/>
    </source>
</evidence>
<feature type="non-terminal residue" evidence="1">
    <location>
        <position position="90"/>
    </location>
</feature>
<accession>A0A382AC75</accession>
<dbReference type="EMBL" id="UINC01024695">
    <property type="protein sequence ID" value="SVA98851.1"/>
    <property type="molecule type" value="Genomic_DNA"/>
</dbReference>
<sequence>MINGPSNFNDVSNYFHQDLRLECGSYGFRAPKEVWENGTAYDIWKCFGPIWRGINDVKKVMIEGKEELIGGELSDKSYISAFRLGTYIAT</sequence>
<gene>
    <name evidence="1" type="ORF">METZ01_LOCUS151705</name>
</gene>
<reference evidence="1" key="1">
    <citation type="submission" date="2018-05" db="EMBL/GenBank/DDBJ databases">
        <authorList>
            <person name="Lanie J.A."/>
            <person name="Ng W.-L."/>
            <person name="Kazmierczak K.M."/>
            <person name="Andrzejewski T.M."/>
            <person name="Davidsen T.M."/>
            <person name="Wayne K.J."/>
            <person name="Tettelin H."/>
            <person name="Glass J.I."/>
            <person name="Rusch D."/>
            <person name="Podicherti R."/>
            <person name="Tsui H.-C.T."/>
            <person name="Winkler M.E."/>
        </authorList>
    </citation>
    <scope>NUCLEOTIDE SEQUENCE</scope>
</reference>
<organism evidence="1">
    <name type="scientific">marine metagenome</name>
    <dbReference type="NCBI Taxonomy" id="408172"/>
    <lineage>
        <taxon>unclassified sequences</taxon>
        <taxon>metagenomes</taxon>
        <taxon>ecological metagenomes</taxon>
    </lineage>
</organism>
<protein>
    <submittedName>
        <fullName evidence="1">Uncharacterized protein</fullName>
    </submittedName>
</protein>